<feature type="domain" description="Glycosyltransferase 2-like" evidence="1">
    <location>
        <begin position="8"/>
        <end position="135"/>
    </location>
</feature>
<dbReference type="GO" id="GO:0016758">
    <property type="term" value="F:hexosyltransferase activity"/>
    <property type="evidence" value="ECO:0007669"/>
    <property type="project" value="UniProtKB-ARBA"/>
</dbReference>
<keyword evidence="3" id="KW-1185">Reference proteome</keyword>
<dbReference type="PANTHER" id="PTHR22916">
    <property type="entry name" value="GLYCOSYLTRANSFERASE"/>
    <property type="match status" value="1"/>
</dbReference>
<dbReference type="SUPFAM" id="SSF53448">
    <property type="entry name" value="Nucleotide-diphospho-sugar transferases"/>
    <property type="match status" value="1"/>
</dbReference>
<dbReference type="AlphaFoldDB" id="A0A4S1E000"/>
<evidence type="ECO:0000313" key="3">
    <source>
        <dbReference type="Proteomes" id="UP000307602"/>
    </source>
</evidence>
<reference evidence="2 3" key="1">
    <citation type="submission" date="2019-04" db="EMBL/GenBank/DDBJ databases">
        <authorList>
            <person name="Liu A."/>
        </authorList>
    </citation>
    <scope>NUCLEOTIDE SEQUENCE [LARGE SCALE GENOMIC DNA]</scope>
    <source>
        <strain evidence="2 3">RZ03</strain>
    </source>
</reference>
<sequence>MVKKIKYSIIITTYNYEKYIGYCIDSCLNQSQNIDYEVIVVNDGSTDNTEDVLKSYKNEFLSYYTIPNSGIEGASNFGFKRAKGSYIVRVDADDLLNKDFLKIMDSHIDDSSLKFYYSNYFVINNAGKVLEEVSLPPFSKEEILNRGDFLATGTVYRKDYLEKIGFYSEKIKNTGLENYELMLSLLTMGIKGKRIPDPLFCYRRHDLNMSEIKRKKIINYGKELFKKFDAGIFRTNENHPYKLKLD</sequence>
<dbReference type="RefSeq" id="WP_135876152.1">
    <property type="nucleotide sequence ID" value="NZ_SRSO01000005.1"/>
</dbReference>
<protein>
    <submittedName>
        <fullName evidence="2">Glycosyltransferase</fullName>
    </submittedName>
</protein>
<dbReference type="OrthoDB" id="9815829at2"/>
<dbReference type="Pfam" id="PF00535">
    <property type="entry name" value="Glycos_transf_2"/>
    <property type="match status" value="1"/>
</dbReference>
<accession>A0A4S1E000</accession>
<proteinExistence type="predicted"/>
<dbReference type="EMBL" id="SRSO01000005">
    <property type="protein sequence ID" value="TGV03847.1"/>
    <property type="molecule type" value="Genomic_DNA"/>
</dbReference>
<dbReference type="InterPro" id="IPR029044">
    <property type="entry name" value="Nucleotide-diphossugar_trans"/>
</dbReference>
<name>A0A4S1E000_9FLAO</name>
<evidence type="ECO:0000259" key="1">
    <source>
        <dbReference type="Pfam" id="PF00535"/>
    </source>
</evidence>
<gene>
    <name evidence="2" type="ORF">EM932_05390</name>
</gene>
<keyword evidence="2" id="KW-0808">Transferase</keyword>
<dbReference type="Gene3D" id="3.90.550.10">
    <property type="entry name" value="Spore Coat Polysaccharide Biosynthesis Protein SpsA, Chain A"/>
    <property type="match status" value="1"/>
</dbReference>
<comment type="caution">
    <text evidence="2">The sequence shown here is derived from an EMBL/GenBank/DDBJ whole genome shotgun (WGS) entry which is preliminary data.</text>
</comment>
<evidence type="ECO:0000313" key="2">
    <source>
        <dbReference type="EMBL" id="TGV03847.1"/>
    </source>
</evidence>
<dbReference type="InterPro" id="IPR001173">
    <property type="entry name" value="Glyco_trans_2-like"/>
</dbReference>
<dbReference type="Proteomes" id="UP000307602">
    <property type="component" value="Unassembled WGS sequence"/>
</dbReference>
<organism evidence="2 3">
    <name type="scientific">Flavivirga rizhaonensis</name>
    <dbReference type="NCBI Taxonomy" id="2559571"/>
    <lineage>
        <taxon>Bacteria</taxon>
        <taxon>Pseudomonadati</taxon>
        <taxon>Bacteroidota</taxon>
        <taxon>Flavobacteriia</taxon>
        <taxon>Flavobacteriales</taxon>
        <taxon>Flavobacteriaceae</taxon>
        <taxon>Flavivirga</taxon>
    </lineage>
</organism>